<proteinExistence type="predicted"/>
<keyword evidence="2" id="KW-1185">Reference proteome</keyword>
<comment type="caution">
    <text evidence="1">The sequence shown here is derived from an EMBL/GenBank/DDBJ whole genome shotgun (WGS) entry which is preliminary data.</text>
</comment>
<name>A0ABS8TFR2_DATST</name>
<dbReference type="Proteomes" id="UP000823775">
    <property type="component" value="Unassembled WGS sequence"/>
</dbReference>
<evidence type="ECO:0000313" key="2">
    <source>
        <dbReference type="Proteomes" id="UP000823775"/>
    </source>
</evidence>
<accession>A0ABS8TFR2</accession>
<evidence type="ECO:0000313" key="1">
    <source>
        <dbReference type="EMBL" id="MCD7469821.1"/>
    </source>
</evidence>
<protein>
    <submittedName>
        <fullName evidence="1">Uncharacterized protein</fullName>
    </submittedName>
</protein>
<gene>
    <name evidence="1" type="ORF">HAX54_009071</name>
</gene>
<sequence length="64" mass="6933">EDCLEKDLGRGVSGERRGQVKKNVSNYDSSLPLLLSSGNMATYLGDYETLSMACAGWYGFPSHG</sequence>
<dbReference type="EMBL" id="JACEIK010001488">
    <property type="protein sequence ID" value="MCD7469821.1"/>
    <property type="molecule type" value="Genomic_DNA"/>
</dbReference>
<organism evidence="1 2">
    <name type="scientific">Datura stramonium</name>
    <name type="common">Jimsonweed</name>
    <name type="synonym">Common thornapple</name>
    <dbReference type="NCBI Taxonomy" id="4076"/>
    <lineage>
        <taxon>Eukaryota</taxon>
        <taxon>Viridiplantae</taxon>
        <taxon>Streptophyta</taxon>
        <taxon>Embryophyta</taxon>
        <taxon>Tracheophyta</taxon>
        <taxon>Spermatophyta</taxon>
        <taxon>Magnoliopsida</taxon>
        <taxon>eudicotyledons</taxon>
        <taxon>Gunneridae</taxon>
        <taxon>Pentapetalae</taxon>
        <taxon>asterids</taxon>
        <taxon>lamiids</taxon>
        <taxon>Solanales</taxon>
        <taxon>Solanaceae</taxon>
        <taxon>Solanoideae</taxon>
        <taxon>Datureae</taxon>
        <taxon>Datura</taxon>
    </lineage>
</organism>
<feature type="non-terminal residue" evidence="1">
    <location>
        <position position="64"/>
    </location>
</feature>
<feature type="non-terminal residue" evidence="1">
    <location>
        <position position="1"/>
    </location>
</feature>
<reference evidence="1 2" key="1">
    <citation type="journal article" date="2021" name="BMC Genomics">
        <title>Datura genome reveals duplications of psychoactive alkaloid biosynthetic genes and high mutation rate following tissue culture.</title>
        <authorList>
            <person name="Rajewski A."/>
            <person name="Carter-House D."/>
            <person name="Stajich J."/>
            <person name="Litt A."/>
        </authorList>
    </citation>
    <scope>NUCLEOTIDE SEQUENCE [LARGE SCALE GENOMIC DNA]</scope>
    <source>
        <strain evidence="1">AR-01</strain>
    </source>
</reference>